<dbReference type="InterPro" id="IPR001283">
    <property type="entry name" value="CRISP-related"/>
</dbReference>
<dbReference type="Pfam" id="PF00188">
    <property type="entry name" value="CAP"/>
    <property type="match status" value="1"/>
</dbReference>
<dbReference type="Proteomes" id="UP001075354">
    <property type="component" value="Chromosome 6"/>
</dbReference>
<dbReference type="PROSITE" id="PS01010">
    <property type="entry name" value="CRISP_2"/>
    <property type="match status" value="1"/>
</dbReference>
<dbReference type="InterPro" id="IPR035940">
    <property type="entry name" value="CAP_sf"/>
</dbReference>
<evidence type="ECO:0000313" key="3">
    <source>
        <dbReference type="EMBL" id="KAJ1526858.1"/>
    </source>
</evidence>
<dbReference type="SMART" id="SM00198">
    <property type="entry name" value="SCP"/>
    <property type="match status" value="1"/>
</dbReference>
<sequence>MSTCKSVLAVLLVGLVAAAAANYCSVCRDHTLCKYTSSAAGSACKNFKSSALSAADRTAVLHAHNSLRNKVALGQETRGTKKQPAAANMRKMEWDSELATIAQRWANQCNFAHDSCRSTLDGTYSGQNIYWEASSAPLAAPQWAKPVQDWYDEVDDRDGSLNTVAFKSTSGPVVGHYTQVAWANTNKVGCGYADYTTVQSGRTWYARLVVCNYKPGGNFIGQKMYEAGTPASKCPSGTKKDSTYTGLCA</sequence>
<gene>
    <name evidence="3" type="ORF">ONE63_008416</name>
</gene>
<dbReference type="PRINTS" id="PR00837">
    <property type="entry name" value="V5TPXLIKE"/>
</dbReference>
<dbReference type="CDD" id="cd05380">
    <property type="entry name" value="CAP_euk"/>
    <property type="match status" value="1"/>
</dbReference>
<dbReference type="InterPro" id="IPR014044">
    <property type="entry name" value="CAP_dom"/>
</dbReference>
<accession>A0AAV7XQA9</accession>
<dbReference type="InterPro" id="IPR018244">
    <property type="entry name" value="Allrgn_V5/Tpx1_CS"/>
</dbReference>
<reference evidence="3" key="1">
    <citation type="submission" date="2022-12" db="EMBL/GenBank/DDBJ databases">
        <title>Chromosome-level genome assembly of the bean flower thrips Megalurothrips usitatus.</title>
        <authorList>
            <person name="Ma L."/>
            <person name="Liu Q."/>
            <person name="Li H."/>
            <person name="Cai W."/>
        </authorList>
    </citation>
    <scope>NUCLEOTIDE SEQUENCE</scope>
    <source>
        <strain evidence="3">Cailab_2022a</strain>
    </source>
</reference>
<feature type="signal peptide" evidence="1">
    <location>
        <begin position="1"/>
        <end position="21"/>
    </location>
</feature>
<evidence type="ECO:0000256" key="1">
    <source>
        <dbReference type="SAM" id="SignalP"/>
    </source>
</evidence>
<dbReference type="PRINTS" id="PR00838">
    <property type="entry name" value="V5ALLERGEN"/>
</dbReference>
<comment type="caution">
    <text evidence="3">The sequence shown here is derived from an EMBL/GenBank/DDBJ whole genome shotgun (WGS) entry which is preliminary data.</text>
</comment>
<dbReference type="PANTHER" id="PTHR10334">
    <property type="entry name" value="CYSTEINE-RICH SECRETORY PROTEIN-RELATED"/>
    <property type="match status" value="1"/>
</dbReference>
<dbReference type="PROSITE" id="PS01009">
    <property type="entry name" value="CRISP_1"/>
    <property type="match status" value="1"/>
</dbReference>
<dbReference type="InterPro" id="IPR002413">
    <property type="entry name" value="V5_allergen-like"/>
</dbReference>
<keyword evidence="1" id="KW-0732">Signal</keyword>
<keyword evidence="4" id="KW-1185">Reference proteome</keyword>
<protein>
    <recommendedName>
        <fullName evidence="2">SCP domain-containing protein</fullName>
    </recommendedName>
</protein>
<dbReference type="SUPFAM" id="SSF55797">
    <property type="entry name" value="PR-1-like"/>
    <property type="match status" value="1"/>
</dbReference>
<feature type="chain" id="PRO_5043552297" description="SCP domain-containing protein" evidence="1">
    <location>
        <begin position="22"/>
        <end position="249"/>
    </location>
</feature>
<dbReference type="AlphaFoldDB" id="A0AAV7XQA9"/>
<evidence type="ECO:0000259" key="2">
    <source>
        <dbReference type="SMART" id="SM00198"/>
    </source>
</evidence>
<dbReference type="EMBL" id="JAPTSV010000006">
    <property type="protein sequence ID" value="KAJ1526858.1"/>
    <property type="molecule type" value="Genomic_DNA"/>
</dbReference>
<feature type="domain" description="SCP" evidence="2">
    <location>
        <begin position="55"/>
        <end position="221"/>
    </location>
</feature>
<dbReference type="Gene3D" id="3.40.33.10">
    <property type="entry name" value="CAP"/>
    <property type="match status" value="1"/>
</dbReference>
<name>A0AAV7XQA9_9NEOP</name>
<organism evidence="3 4">
    <name type="scientific">Megalurothrips usitatus</name>
    <name type="common">bean blossom thrips</name>
    <dbReference type="NCBI Taxonomy" id="439358"/>
    <lineage>
        <taxon>Eukaryota</taxon>
        <taxon>Metazoa</taxon>
        <taxon>Ecdysozoa</taxon>
        <taxon>Arthropoda</taxon>
        <taxon>Hexapoda</taxon>
        <taxon>Insecta</taxon>
        <taxon>Pterygota</taxon>
        <taxon>Neoptera</taxon>
        <taxon>Paraneoptera</taxon>
        <taxon>Thysanoptera</taxon>
        <taxon>Terebrantia</taxon>
        <taxon>Thripoidea</taxon>
        <taxon>Thripidae</taxon>
        <taxon>Megalurothrips</taxon>
    </lineage>
</organism>
<evidence type="ECO:0000313" key="4">
    <source>
        <dbReference type="Proteomes" id="UP001075354"/>
    </source>
</evidence>
<dbReference type="GO" id="GO:0005576">
    <property type="term" value="C:extracellular region"/>
    <property type="evidence" value="ECO:0007669"/>
    <property type="project" value="UniProtKB-SubCell"/>
</dbReference>
<proteinExistence type="predicted"/>